<accession>A0A9W7VYK7</accession>
<evidence type="ECO:0000313" key="2">
    <source>
        <dbReference type="EMBL" id="KAH9817013.1"/>
    </source>
</evidence>
<gene>
    <name evidence="2" type="ORF">Tdes44962_MAKER05591</name>
</gene>
<evidence type="ECO:0000313" key="3">
    <source>
        <dbReference type="Proteomes" id="UP001138500"/>
    </source>
</evidence>
<keyword evidence="1" id="KW-0472">Membrane</keyword>
<sequence>MAKSRYTAASGSSLGRSEISRARVVVRQSYYWPDQQLNFWIIVMLATGGVLIGVFASFVNDQQHLRLGIPWIMPFGITVGSLTVIFIWIMLILIYQRRLLPGVVMLGSFILLVLYVTGLIETAIQLFGPDGDISGNCARYVTDHPQTGLTLNTLAWLEQNSICASWDAAFAFWIIGAVFLVWMIILGSTVARGGYGD</sequence>
<keyword evidence="1" id="KW-1133">Transmembrane helix</keyword>
<dbReference type="Proteomes" id="UP001138500">
    <property type="component" value="Unassembled WGS sequence"/>
</dbReference>
<feature type="transmembrane region" description="Helical" evidence="1">
    <location>
        <begin position="71"/>
        <end position="95"/>
    </location>
</feature>
<evidence type="ECO:0000256" key="1">
    <source>
        <dbReference type="SAM" id="Phobius"/>
    </source>
</evidence>
<keyword evidence="1" id="KW-0812">Transmembrane</keyword>
<protein>
    <submittedName>
        <fullName evidence="2">Uncharacterized protein</fullName>
    </submittedName>
</protein>
<feature type="transmembrane region" description="Helical" evidence="1">
    <location>
        <begin position="102"/>
        <end position="120"/>
    </location>
</feature>
<feature type="transmembrane region" description="Helical" evidence="1">
    <location>
        <begin position="37"/>
        <end position="59"/>
    </location>
</feature>
<proteinExistence type="predicted"/>
<dbReference type="OrthoDB" id="3930290at2759"/>
<organism evidence="2 3">
    <name type="scientific">Teratosphaeria destructans</name>
    <dbReference type="NCBI Taxonomy" id="418781"/>
    <lineage>
        <taxon>Eukaryota</taxon>
        <taxon>Fungi</taxon>
        <taxon>Dikarya</taxon>
        <taxon>Ascomycota</taxon>
        <taxon>Pezizomycotina</taxon>
        <taxon>Dothideomycetes</taxon>
        <taxon>Dothideomycetidae</taxon>
        <taxon>Mycosphaerellales</taxon>
        <taxon>Teratosphaeriaceae</taxon>
        <taxon>Teratosphaeria</taxon>
    </lineage>
</organism>
<reference evidence="2 3" key="2">
    <citation type="journal article" date="2021" name="Curr. Genet.">
        <title>Genetic response to nitrogen starvation in the aggressive Eucalyptus foliar pathogen Teratosphaeria destructans.</title>
        <authorList>
            <person name="Havenga M."/>
            <person name="Wingfield B.D."/>
            <person name="Wingfield M.J."/>
            <person name="Dreyer L.L."/>
            <person name="Roets F."/>
            <person name="Aylward J."/>
        </authorList>
    </citation>
    <scope>NUCLEOTIDE SEQUENCE [LARGE SCALE GENOMIC DNA]</scope>
    <source>
        <strain evidence="2">CMW44962</strain>
    </source>
</reference>
<dbReference type="EMBL" id="RIBY02002400">
    <property type="protein sequence ID" value="KAH9817013.1"/>
    <property type="molecule type" value="Genomic_DNA"/>
</dbReference>
<dbReference type="AlphaFoldDB" id="A0A9W7VYK7"/>
<keyword evidence="3" id="KW-1185">Reference proteome</keyword>
<reference evidence="2 3" key="1">
    <citation type="journal article" date="2018" name="IMA Fungus">
        <title>IMA Genome-F 10: Nine draft genome sequences of Claviceps purpurea s.lat., including C. arundinis, C. humidiphila, and C. cf. spartinae, pseudomolecules for the pitch canker pathogen Fusarium circinatum, draft genome of Davidsoniella eucalypti, Grosmannia galeiformis, Quambalaria eucalypti, and Teratosphaeria destructans.</title>
        <authorList>
            <person name="Wingfield B.D."/>
            <person name="Liu M."/>
            <person name="Nguyen H.D."/>
            <person name="Lane F.A."/>
            <person name="Morgan S.W."/>
            <person name="De Vos L."/>
            <person name="Wilken P.M."/>
            <person name="Duong T.A."/>
            <person name="Aylward J."/>
            <person name="Coetzee M.P."/>
            <person name="Dadej K."/>
            <person name="De Beer Z.W."/>
            <person name="Findlay W."/>
            <person name="Havenga M."/>
            <person name="Kolarik M."/>
            <person name="Menzies J.G."/>
            <person name="Naidoo K."/>
            <person name="Pochopski O."/>
            <person name="Shoukouhi P."/>
            <person name="Santana Q.C."/>
            <person name="Seifert K.A."/>
            <person name="Soal N."/>
            <person name="Steenkamp E.T."/>
            <person name="Tatham C.T."/>
            <person name="van der Nest M.A."/>
            <person name="Wingfield M.J."/>
        </authorList>
    </citation>
    <scope>NUCLEOTIDE SEQUENCE [LARGE SCALE GENOMIC DNA]</scope>
    <source>
        <strain evidence="2">CMW44962</strain>
    </source>
</reference>
<comment type="caution">
    <text evidence="2">The sequence shown here is derived from an EMBL/GenBank/DDBJ whole genome shotgun (WGS) entry which is preliminary data.</text>
</comment>
<feature type="transmembrane region" description="Helical" evidence="1">
    <location>
        <begin position="170"/>
        <end position="191"/>
    </location>
</feature>
<name>A0A9W7VYK7_9PEZI</name>